<proteinExistence type="inferred from homology"/>
<comment type="cofactor">
    <cofactor evidence="2">
        <name>heme</name>
        <dbReference type="ChEBI" id="CHEBI:30413"/>
    </cofactor>
</comment>
<dbReference type="InterPro" id="IPR039261">
    <property type="entry name" value="FNR_nucleotide-bd"/>
</dbReference>
<dbReference type="Pfam" id="PF03404">
    <property type="entry name" value="Mo-co_dimer"/>
    <property type="match status" value="1"/>
</dbReference>
<evidence type="ECO:0000259" key="18">
    <source>
        <dbReference type="PROSITE" id="PS50255"/>
    </source>
</evidence>
<dbReference type="OrthoDB" id="432685at2759"/>
<evidence type="ECO:0000256" key="16">
    <source>
        <dbReference type="ARBA" id="ARBA00023063"/>
    </source>
</evidence>
<evidence type="ECO:0000256" key="8">
    <source>
        <dbReference type="ARBA" id="ARBA00015499"/>
    </source>
</evidence>
<evidence type="ECO:0000256" key="4">
    <source>
        <dbReference type="ARBA" id="ARBA00003838"/>
    </source>
</evidence>
<dbReference type="PANTHER" id="PTHR19372">
    <property type="entry name" value="SULFITE REDUCTASE"/>
    <property type="match status" value="1"/>
</dbReference>
<dbReference type="Pfam" id="PF00174">
    <property type="entry name" value="Oxidored_molyb"/>
    <property type="match status" value="1"/>
</dbReference>
<dbReference type="InterPro" id="IPR022407">
    <property type="entry name" value="OxRdtase_Mopterin_BS"/>
</dbReference>
<organism evidence="20 21">
    <name type="scientific">Phlebiopsis gigantea (strain 11061_1 CR5-6)</name>
    <name type="common">White-rot fungus</name>
    <name type="synonym">Peniophora gigantea</name>
    <dbReference type="NCBI Taxonomy" id="745531"/>
    <lineage>
        <taxon>Eukaryota</taxon>
        <taxon>Fungi</taxon>
        <taxon>Dikarya</taxon>
        <taxon>Basidiomycota</taxon>
        <taxon>Agaricomycotina</taxon>
        <taxon>Agaricomycetes</taxon>
        <taxon>Polyporales</taxon>
        <taxon>Phanerochaetaceae</taxon>
        <taxon>Phlebiopsis</taxon>
    </lineage>
</organism>
<dbReference type="Pfam" id="PF00173">
    <property type="entry name" value="Cyt-b5"/>
    <property type="match status" value="1"/>
</dbReference>
<dbReference type="GO" id="GO:0050464">
    <property type="term" value="F:nitrate reductase (NADPH) activity"/>
    <property type="evidence" value="ECO:0007669"/>
    <property type="project" value="UniProtKB-EC"/>
</dbReference>
<dbReference type="SUPFAM" id="SSF63380">
    <property type="entry name" value="Riboflavin synthase domain-like"/>
    <property type="match status" value="1"/>
</dbReference>
<evidence type="ECO:0000256" key="10">
    <source>
        <dbReference type="ARBA" id="ARBA00022617"/>
    </source>
</evidence>
<dbReference type="GO" id="GO:0042128">
    <property type="term" value="P:nitrate assimilation"/>
    <property type="evidence" value="ECO:0007669"/>
    <property type="project" value="UniProtKB-KW"/>
</dbReference>
<dbReference type="PRINTS" id="PR00363">
    <property type="entry name" value="CYTOCHROMEB5"/>
</dbReference>
<comment type="cofactor">
    <cofactor evidence="1">
        <name>Mo-molybdopterin</name>
        <dbReference type="ChEBI" id="CHEBI:71302"/>
    </cofactor>
</comment>
<dbReference type="PROSITE" id="PS51384">
    <property type="entry name" value="FAD_FR"/>
    <property type="match status" value="1"/>
</dbReference>
<evidence type="ECO:0000256" key="7">
    <source>
        <dbReference type="ARBA" id="ARBA00012673"/>
    </source>
</evidence>
<evidence type="ECO:0000256" key="2">
    <source>
        <dbReference type="ARBA" id="ARBA00001971"/>
    </source>
</evidence>
<dbReference type="GO" id="GO:0030151">
    <property type="term" value="F:molybdenum ion binding"/>
    <property type="evidence" value="ECO:0007669"/>
    <property type="project" value="InterPro"/>
</dbReference>
<accession>A0A0C3S3N1</accession>
<keyword evidence="16" id="KW-0534">Nitrate assimilation</keyword>
<sequence>MKDTKTPDNWVCRHPELIRLTGKHPFNSEAYLTPLFDAGFLTPAHLHVVRNHGAVPRVAPGAAYADWKIRVHGLVQHEVSLSVRDLAEKFQVVTLPVTICCAGNRRKEQNVVRKSLGFDWGAGGVSTALWTGVYLNEVLDYVKPKRPKAKHVIFEGADELPKGPYGTSQRLSWAMDPEKGMMIAWAMNGLALEPDHGFPVRLVVPGQIGGRMVKWLNRIEISETESTHYVRHLASHNKVLPMHLTPEQARDQPEWWYDPKCVISAFVRINLIHLPSHGETLHVSSDIIAQRETGGSTLYSIQGYAYAGGGRRINRVEVSLNHGKAWGLAEIDYPEDQFRRLSVEHPVYGLMDLTERDTCFCWCFWTFQVHLADLAQADCITLRAMDEGMNTQPRDMYLNATSMLNNWWFRVAIRKTNIDSGVRLVFEHPAVVGQTLGGWMNRMKAEGKDILNPEFSETRSNIINVPTPEPPADVCMTKADVNRTITAEELKAQDKEKPWFVVNGEVYDGTSYLQDHPGGADSLVLMAGEDATEDFLAIHSVDARQKLSEYHIGRLSGSLSMAPPSPPLVTDTHGSFLDPKTWKAVALTSVGRVNHDSLIYRFALTSSDAPLGLPVGQHVFVRLRKKDTGEVVQRAYTPVSPESVKGSIDFLIKLYLPSNEYPSGGKMTTAFHQLEIGDNLEIKGPLGSFIWQGSGTALWKGTPRKVTELGLVCGGSGVTPILQVLRSVLHDNTDTTTKLWLISANKTEPDILCREEIDRLFNEHTGRFHVHYILSSVSPPDWSYGKGRVTEATLREHLPPPGEGRLVLACGPQAMIDLALKPGLQGCGWNIQRDLVVF</sequence>
<evidence type="ECO:0000256" key="3">
    <source>
        <dbReference type="ARBA" id="ARBA00001974"/>
    </source>
</evidence>
<keyword evidence="14" id="KW-0560">Oxidoreductase</keyword>
<evidence type="ECO:0000256" key="15">
    <source>
        <dbReference type="ARBA" id="ARBA00023004"/>
    </source>
</evidence>
<dbReference type="PROSITE" id="PS50255">
    <property type="entry name" value="CYTOCHROME_B5_2"/>
    <property type="match status" value="1"/>
</dbReference>
<evidence type="ECO:0000313" key="21">
    <source>
        <dbReference type="Proteomes" id="UP000053257"/>
    </source>
</evidence>
<dbReference type="InterPro" id="IPR008335">
    <property type="entry name" value="Mopterin_OxRdtase_euk"/>
</dbReference>
<keyword evidence="12" id="KW-0479">Metal-binding</keyword>
<dbReference type="Gene3D" id="3.40.50.80">
    <property type="entry name" value="Nucleotide-binding domain of ferredoxin-NADP reductase (FNR) module"/>
    <property type="match status" value="1"/>
</dbReference>
<dbReference type="HOGENOM" id="CLU_003827_4_0_1"/>
<dbReference type="InterPro" id="IPR018506">
    <property type="entry name" value="Cyt_B5_heme-BS"/>
</dbReference>
<gene>
    <name evidence="20" type="ORF">PHLGIDRAFT_75866</name>
</gene>
<dbReference type="PANTHER" id="PTHR19372:SF7">
    <property type="entry name" value="SULFITE OXIDASE, MITOCHONDRIAL"/>
    <property type="match status" value="1"/>
</dbReference>
<dbReference type="InterPro" id="IPR017927">
    <property type="entry name" value="FAD-bd_FR_type"/>
</dbReference>
<dbReference type="InterPro" id="IPR001199">
    <property type="entry name" value="Cyt_B5-like_heme/steroid-bd"/>
</dbReference>
<feature type="domain" description="FAD-binding FR-type" evidence="19">
    <location>
        <begin position="580"/>
        <end position="692"/>
    </location>
</feature>
<dbReference type="EMBL" id="KN840572">
    <property type="protein sequence ID" value="KIP04507.1"/>
    <property type="molecule type" value="Genomic_DNA"/>
</dbReference>
<dbReference type="PROSITE" id="PS00191">
    <property type="entry name" value="CYTOCHROME_B5_1"/>
    <property type="match status" value="1"/>
</dbReference>
<dbReference type="Pfam" id="PF00970">
    <property type="entry name" value="FAD_binding_6"/>
    <property type="match status" value="1"/>
</dbReference>
<comment type="cofactor">
    <cofactor evidence="3">
        <name>FAD</name>
        <dbReference type="ChEBI" id="CHEBI:57692"/>
    </cofactor>
</comment>
<evidence type="ECO:0000259" key="19">
    <source>
        <dbReference type="PROSITE" id="PS51384"/>
    </source>
</evidence>
<dbReference type="InterPro" id="IPR001433">
    <property type="entry name" value="OxRdtase_FAD/NAD-bd"/>
</dbReference>
<dbReference type="GO" id="GO:0008482">
    <property type="term" value="F:sulfite oxidase activity"/>
    <property type="evidence" value="ECO:0007669"/>
    <property type="project" value="TreeGrafter"/>
</dbReference>
<dbReference type="Gene3D" id="2.60.40.650">
    <property type="match status" value="1"/>
</dbReference>
<feature type="domain" description="Cytochrome b5 heme-binding" evidence="18">
    <location>
        <begin position="482"/>
        <end position="556"/>
    </location>
</feature>
<dbReference type="InterPro" id="IPR000572">
    <property type="entry name" value="OxRdtase_Mopterin-bd_dom"/>
</dbReference>
<comment type="catalytic activity">
    <reaction evidence="17">
        <text>nitrite + NADP(+) + H2O = nitrate + NADPH + H(+)</text>
        <dbReference type="Rhea" id="RHEA:19061"/>
        <dbReference type="ChEBI" id="CHEBI:15377"/>
        <dbReference type="ChEBI" id="CHEBI:15378"/>
        <dbReference type="ChEBI" id="CHEBI:16301"/>
        <dbReference type="ChEBI" id="CHEBI:17632"/>
        <dbReference type="ChEBI" id="CHEBI:57783"/>
        <dbReference type="ChEBI" id="CHEBI:58349"/>
        <dbReference type="EC" id="1.7.1.3"/>
    </reaction>
</comment>
<keyword evidence="21" id="KW-1185">Reference proteome</keyword>
<dbReference type="SUPFAM" id="SSF56524">
    <property type="entry name" value="Oxidoreductase molybdopterin-binding domain"/>
    <property type="match status" value="1"/>
</dbReference>
<evidence type="ECO:0000256" key="5">
    <source>
        <dbReference type="ARBA" id="ARBA00006253"/>
    </source>
</evidence>
<comment type="subunit">
    <text evidence="6">Homodimer.</text>
</comment>
<dbReference type="STRING" id="745531.A0A0C3S3N1"/>
<dbReference type="SUPFAM" id="SSF81296">
    <property type="entry name" value="E set domains"/>
    <property type="match status" value="1"/>
</dbReference>
<evidence type="ECO:0000313" key="20">
    <source>
        <dbReference type="EMBL" id="KIP04507.1"/>
    </source>
</evidence>
<evidence type="ECO:0000256" key="17">
    <source>
        <dbReference type="ARBA" id="ARBA00049155"/>
    </source>
</evidence>
<dbReference type="SUPFAM" id="SSF55856">
    <property type="entry name" value="Cytochrome b5-like heme/steroid binding domain"/>
    <property type="match status" value="1"/>
</dbReference>
<dbReference type="SUPFAM" id="SSF52343">
    <property type="entry name" value="Ferredoxin reductase-like, C-terminal NADP-linked domain"/>
    <property type="match status" value="1"/>
</dbReference>
<evidence type="ECO:0000256" key="6">
    <source>
        <dbReference type="ARBA" id="ARBA00011738"/>
    </source>
</evidence>
<keyword evidence="15" id="KW-0408">Iron</keyword>
<dbReference type="CDD" id="cd06183">
    <property type="entry name" value="cyt_b5_reduct_like"/>
    <property type="match status" value="1"/>
</dbReference>
<evidence type="ECO:0000256" key="9">
    <source>
        <dbReference type="ARBA" id="ARBA00022505"/>
    </source>
</evidence>
<evidence type="ECO:0000256" key="13">
    <source>
        <dbReference type="ARBA" id="ARBA00022827"/>
    </source>
</evidence>
<dbReference type="PROSITE" id="PS00559">
    <property type="entry name" value="MOLYBDOPTERIN_EUK"/>
    <property type="match status" value="1"/>
</dbReference>
<dbReference type="PRINTS" id="PR00406">
    <property type="entry name" value="CYTB5RDTASE"/>
</dbReference>
<evidence type="ECO:0000256" key="1">
    <source>
        <dbReference type="ARBA" id="ARBA00001924"/>
    </source>
</evidence>
<evidence type="ECO:0000256" key="11">
    <source>
        <dbReference type="ARBA" id="ARBA00022630"/>
    </source>
</evidence>
<dbReference type="PRINTS" id="PR00407">
    <property type="entry name" value="EUMOPTERIN"/>
</dbReference>
<dbReference type="GO" id="GO:0043546">
    <property type="term" value="F:molybdopterin cofactor binding"/>
    <property type="evidence" value="ECO:0007669"/>
    <property type="project" value="InterPro"/>
</dbReference>
<dbReference type="Gene3D" id="3.90.420.10">
    <property type="entry name" value="Oxidoreductase, molybdopterin-binding domain"/>
    <property type="match status" value="1"/>
</dbReference>
<dbReference type="InterPro" id="IPR017938">
    <property type="entry name" value="Riboflavin_synthase-like_b-brl"/>
</dbReference>
<dbReference type="InterPro" id="IPR036374">
    <property type="entry name" value="OxRdtase_Mopterin-bd_sf"/>
</dbReference>
<dbReference type="Proteomes" id="UP000053257">
    <property type="component" value="Unassembled WGS sequence"/>
</dbReference>
<keyword evidence="9" id="KW-0500">Molybdenum</keyword>
<dbReference type="Gene3D" id="2.40.30.10">
    <property type="entry name" value="Translation factors"/>
    <property type="match status" value="1"/>
</dbReference>
<dbReference type="InterPro" id="IPR008333">
    <property type="entry name" value="Cbr1-like_FAD-bd_dom"/>
</dbReference>
<dbReference type="AlphaFoldDB" id="A0A0C3S3N1"/>
<dbReference type="InterPro" id="IPR036400">
    <property type="entry name" value="Cyt_B5-like_heme/steroid_sf"/>
</dbReference>
<keyword evidence="13" id="KW-0274">FAD</keyword>
<protein>
    <recommendedName>
        <fullName evidence="8">Nitrate reductase [NADPH]</fullName>
        <ecNumber evidence="7">1.7.1.3</ecNumber>
    </recommendedName>
</protein>
<dbReference type="InterPro" id="IPR014756">
    <property type="entry name" value="Ig_E-set"/>
</dbReference>
<dbReference type="InterPro" id="IPR005066">
    <property type="entry name" value="MoCF_OxRdtse_dimer"/>
</dbReference>
<evidence type="ECO:0000256" key="12">
    <source>
        <dbReference type="ARBA" id="ARBA00022723"/>
    </source>
</evidence>
<dbReference type="GO" id="GO:0006790">
    <property type="term" value="P:sulfur compound metabolic process"/>
    <property type="evidence" value="ECO:0007669"/>
    <property type="project" value="TreeGrafter"/>
</dbReference>
<dbReference type="SMART" id="SM01117">
    <property type="entry name" value="Cyt-b5"/>
    <property type="match status" value="1"/>
</dbReference>
<evidence type="ECO:0000256" key="14">
    <source>
        <dbReference type="ARBA" id="ARBA00023002"/>
    </source>
</evidence>
<keyword evidence="11" id="KW-0285">Flavoprotein</keyword>
<comment type="function">
    <text evidence="4">Nitrate reductase is a key enzyme involved in the first step of nitrate assimilation in plants, fungi and bacteria.</text>
</comment>
<comment type="similarity">
    <text evidence="5">Belongs to the nitrate reductase family.</text>
</comment>
<dbReference type="EC" id="1.7.1.3" evidence="7"/>
<dbReference type="GO" id="GO:0020037">
    <property type="term" value="F:heme binding"/>
    <property type="evidence" value="ECO:0007669"/>
    <property type="project" value="InterPro"/>
</dbReference>
<name>A0A0C3S3N1_PHLG1</name>
<dbReference type="InterPro" id="IPR001709">
    <property type="entry name" value="Flavoprot_Pyr_Nucl_cyt_Rdtase"/>
</dbReference>
<dbReference type="Pfam" id="PF00175">
    <property type="entry name" value="NAD_binding_1"/>
    <property type="match status" value="1"/>
</dbReference>
<dbReference type="PRINTS" id="PR00371">
    <property type="entry name" value="FPNCR"/>
</dbReference>
<reference evidence="20 21" key="1">
    <citation type="journal article" date="2014" name="PLoS Genet.">
        <title>Analysis of the Phlebiopsis gigantea genome, transcriptome and secretome provides insight into its pioneer colonization strategies of wood.</title>
        <authorList>
            <person name="Hori C."/>
            <person name="Ishida T."/>
            <person name="Igarashi K."/>
            <person name="Samejima M."/>
            <person name="Suzuki H."/>
            <person name="Master E."/>
            <person name="Ferreira P."/>
            <person name="Ruiz-Duenas F.J."/>
            <person name="Held B."/>
            <person name="Canessa P."/>
            <person name="Larrondo L.F."/>
            <person name="Schmoll M."/>
            <person name="Druzhinina I.S."/>
            <person name="Kubicek C.P."/>
            <person name="Gaskell J.A."/>
            <person name="Kersten P."/>
            <person name="St John F."/>
            <person name="Glasner J."/>
            <person name="Sabat G."/>
            <person name="Splinter BonDurant S."/>
            <person name="Syed K."/>
            <person name="Yadav J."/>
            <person name="Mgbeahuruike A.C."/>
            <person name="Kovalchuk A."/>
            <person name="Asiegbu F.O."/>
            <person name="Lackner G."/>
            <person name="Hoffmeister D."/>
            <person name="Rencoret J."/>
            <person name="Gutierrez A."/>
            <person name="Sun H."/>
            <person name="Lindquist E."/>
            <person name="Barry K."/>
            <person name="Riley R."/>
            <person name="Grigoriev I.V."/>
            <person name="Henrissat B."/>
            <person name="Kues U."/>
            <person name="Berka R.M."/>
            <person name="Martinez A.T."/>
            <person name="Covert S.F."/>
            <person name="Blanchette R.A."/>
            <person name="Cullen D."/>
        </authorList>
    </citation>
    <scope>NUCLEOTIDE SEQUENCE [LARGE SCALE GENOMIC DNA]</scope>
    <source>
        <strain evidence="20 21">11061_1 CR5-6</strain>
    </source>
</reference>
<keyword evidence="10" id="KW-0349">Heme</keyword>
<dbReference type="Gene3D" id="3.10.120.10">
    <property type="entry name" value="Cytochrome b5-like heme/steroid binding domain"/>
    <property type="match status" value="1"/>
</dbReference>